<keyword evidence="2" id="KW-1185">Reference proteome</keyword>
<accession>A0AAV9RHY8</accession>
<dbReference type="Proteomes" id="UP001311232">
    <property type="component" value="Unassembled WGS sequence"/>
</dbReference>
<gene>
    <name evidence="1" type="ORF">CRENBAI_022650</name>
</gene>
<dbReference type="Gene3D" id="1.10.10.10">
    <property type="entry name" value="Winged helix-like DNA-binding domain superfamily/Winged helix DNA-binding domain"/>
    <property type="match status" value="1"/>
</dbReference>
<dbReference type="EMBL" id="JAHHUM010001794">
    <property type="protein sequence ID" value="KAK5608639.1"/>
    <property type="molecule type" value="Genomic_DNA"/>
</dbReference>
<protein>
    <submittedName>
        <fullName evidence="1">Uncharacterized protein</fullName>
    </submittedName>
</protein>
<dbReference type="AlphaFoldDB" id="A0AAV9RHY8"/>
<name>A0AAV9RHY8_9TELE</name>
<comment type="caution">
    <text evidence="1">The sequence shown here is derived from an EMBL/GenBank/DDBJ whole genome shotgun (WGS) entry which is preliminary data.</text>
</comment>
<organism evidence="1 2">
    <name type="scientific">Crenichthys baileyi</name>
    <name type="common">White River springfish</name>
    <dbReference type="NCBI Taxonomy" id="28760"/>
    <lineage>
        <taxon>Eukaryota</taxon>
        <taxon>Metazoa</taxon>
        <taxon>Chordata</taxon>
        <taxon>Craniata</taxon>
        <taxon>Vertebrata</taxon>
        <taxon>Euteleostomi</taxon>
        <taxon>Actinopterygii</taxon>
        <taxon>Neopterygii</taxon>
        <taxon>Teleostei</taxon>
        <taxon>Neoteleostei</taxon>
        <taxon>Acanthomorphata</taxon>
        <taxon>Ovalentaria</taxon>
        <taxon>Atherinomorphae</taxon>
        <taxon>Cyprinodontiformes</taxon>
        <taxon>Goodeidae</taxon>
        <taxon>Crenichthys</taxon>
    </lineage>
</organism>
<sequence length="111" mass="12804">MKSTCVQSMCHMICQYKRGISERSLRLQHHTMKTKELFKQVRDKVVEKYKSGWSYKKKTSQSLGLAGVLKTSLQQDVVALYPLLRPWLQQAAVCRPHIEAGGRCMIDVYCL</sequence>
<reference evidence="1 2" key="1">
    <citation type="submission" date="2021-06" db="EMBL/GenBank/DDBJ databases">
        <authorList>
            <person name="Palmer J.M."/>
        </authorList>
    </citation>
    <scope>NUCLEOTIDE SEQUENCE [LARGE SCALE GENOMIC DNA]</scope>
    <source>
        <strain evidence="1 2">MEX-2019</strain>
        <tissue evidence="1">Muscle</tissue>
    </source>
</reference>
<dbReference type="InterPro" id="IPR036388">
    <property type="entry name" value="WH-like_DNA-bd_sf"/>
</dbReference>
<evidence type="ECO:0000313" key="2">
    <source>
        <dbReference type="Proteomes" id="UP001311232"/>
    </source>
</evidence>
<proteinExistence type="predicted"/>
<evidence type="ECO:0000313" key="1">
    <source>
        <dbReference type="EMBL" id="KAK5608639.1"/>
    </source>
</evidence>